<dbReference type="AlphaFoldDB" id="A0A2M7UFQ5"/>
<evidence type="ECO:0000313" key="2">
    <source>
        <dbReference type="EMBL" id="PIZ70062.1"/>
    </source>
</evidence>
<evidence type="ECO:0000256" key="1">
    <source>
        <dbReference type="SAM" id="Phobius"/>
    </source>
</evidence>
<keyword evidence="1" id="KW-1133">Transmembrane helix</keyword>
<feature type="transmembrane region" description="Helical" evidence="1">
    <location>
        <begin position="57"/>
        <end position="78"/>
    </location>
</feature>
<gene>
    <name evidence="2" type="ORF">COY10_00405</name>
</gene>
<sequence>MCVILKKEMENFFFHRAKKIGSVLMIIGIILLPFLMFLYTMVYLMSDWPPLGPMEHTVVLTSFFGGILNILSVIISFFKKTFKAGIFGSIFFSFLFIVVGAYFFLSESDFGLWIISSSIPILIILGALLRIFKNEKALKIVYWIIFLALLIFIGAIIGFFISGEYRELILLKRLEISWVGEWADLG</sequence>
<protein>
    <submittedName>
        <fullName evidence="2">Uncharacterized protein</fullName>
    </submittedName>
</protein>
<comment type="caution">
    <text evidence="2">The sequence shown here is derived from an EMBL/GenBank/DDBJ whole genome shotgun (WGS) entry which is preliminary data.</text>
</comment>
<keyword evidence="1" id="KW-0472">Membrane</keyword>
<reference evidence="3" key="1">
    <citation type="submission" date="2017-09" db="EMBL/GenBank/DDBJ databases">
        <title>Depth-based differentiation of microbial function through sediment-hosted aquifers and enrichment of novel symbionts in the deep terrestrial subsurface.</title>
        <authorList>
            <person name="Probst A.J."/>
            <person name="Ladd B."/>
            <person name="Jarett J.K."/>
            <person name="Geller-Mcgrath D.E."/>
            <person name="Sieber C.M.K."/>
            <person name="Emerson J.B."/>
            <person name="Anantharaman K."/>
            <person name="Thomas B.C."/>
            <person name="Malmstrom R."/>
            <person name="Stieglmeier M."/>
            <person name="Klingl A."/>
            <person name="Woyke T."/>
            <person name="Ryan C.M."/>
            <person name="Banfield J.F."/>
        </authorList>
    </citation>
    <scope>NUCLEOTIDE SEQUENCE [LARGE SCALE GENOMIC DNA]</scope>
</reference>
<organism evidence="2 3">
    <name type="scientific">Candidatus Portnoybacteria bacterium CG_4_10_14_0_2_um_filter_43_36</name>
    <dbReference type="NCBI Taxonomy" id="1974798"/>
    <lineage>
        <taxon>Bacteria</taxon>
        <taxon>Candidatus Portnoyibacteriota</taxon>
    </lineage>
</organism>
<keyword evidence="1" id="KW-0812">Transmembrane</keyword>
<proteinExistence type="predicted"/>
<feature type="transmembrane region" description="Helical" evidence="1">
    <location>
        <begin position="110"/>
        <end position="129"/>
    </location>
</feature>
<feature type="transmembrane region" description="Helical" evidence="1">
    <location>
        <begin position="85"/>
        <end position="104"/>
    </location>
</feature>
<accession>A0A2M7UFQ5</accession>
<dbReference type="EMBL" id="PFOH01000007">
    <property type="protein sequence ID" value="PIZ70062.1"/>
    <property type="molecule type" value="Genomic_DNA"/>
</dbReference>
<name>A0A2M7UFQ5_9BACT</name>
<evidence type="ECO:0000313" key="3">
    <source>
        <dbReference type="Proteomes" id="UP000231688"/>
    </source>
</evidence>
<feature type="transmembrane region" description="Helical" evidence="1">
    <location>
        <begin position="20"/>
        <end position="45"/>
    </location>
</feature>
<dbReference type="Proteomes" id="UP000231688">
    <property type="component" value="Unassembled WGS sequence"/>
</dbReference>
<feature type="transmembrane region" description="Helical" evidence="1">
    <location>
        <begin position="141"/>
        <end position="161"/>
    </location>
</feature>